<dbReference type="SUPFAM" id="SSF46565">
    <property type="entry name" value="Chaperone J-domain"/>
    <property type="match status" value="1"/>
</dbReference>
<keyword evidence="1" id="KW-0175">Coiled coil</keyword>
<evidence type="ECO:0000313" key="3">
    <source>
        <dbReference type="EMBL" id="ACB54124.1"/>
    </source>
</evidence>
<dbReference type="eggNOG" id="COG2214">
    <property type="taxonomic scope" value="Bacteria"/>
</dbReference>
<proteinExistence type="predicted"/>
<evidence type="ECO:0000313" key="4">
    <source>
        <dbReference type="Proteomes" id="UP000001203"/>
    </source>
</evidence>
<dbReference type="InterPro" id="IPR036869">
    <property type="entry name" value="J_dom_sf"/>
</dbReference>
<dbReference type="STRING" id="43989.cce_4776"/>
<dbReference type="EMBL" id="CP000807">
    <property type="protein sequence ID" value="ACB54124.1"/>
    <property type="molecule type" value="Genomic_DNA"/>
</dbReference>
<feature type="coiled-coil region" evidence="1">
    <location>
        <begin position="247"/>
        <end position="274"/>
    </location>
</feature>
<dbReference type="AlphaFoldDB" id="B1X1W3"/>
<protein>
    <recommendedName>
        <fullName evidence="5">J domain-containing protein</fullName>
    </recommendedName>
</protein>
<dbReference type="InterPro" id="IPR001623">
    <property type="entry name" value="DnaJ_domain"/>
</dbReference>
<organism evidence="3 4">
    <name type="scientific">Crocosphaera subtropica (strain ATCC 51142 / BH68)</name>
    <name type="common">Cyanothece sp. (strain ATCC 51142)</name>
    <dbReference type="NCBI Taxonomy" id="43989"/>
    <lineage>
        <taxon>Bacteria</taxon>
        <taxon>Bacillati</taxon>
        <taxon>Cyanobacteriota</taxon>
        <taxon>Cyanophyceae</taxon>
        <taxon>Oscillatoriophycideae</taxon>
        <taxon>Chroococcales</taxon>
        <taxon>Aphanothecaceae</taxon>
        <taxon>Crocosphaera</taxon>
        <taxon>Crocosphaera subtropica</taxon>
    </lineage>
</organism>
<dbReference type="HOGENOM" id="CLU_780136_0_0_3"/>
<evidence type="ECO:0000256" key="2">
    <source>
        <dbReference type="SAM" id="MobiDB-lite"/>
    </source>
</evidence>
<keyword evidence="4" id="KW-1185">Reference proteome</keyword>
<name>B1X1W3_CROS5</name>
<feature type="region of interest" description="Disordered" evidence="2">
    <location>
        <begin position="144"/>
        <end position="171"/>
    </location>
</feature>
<sequence length="355" mass="41701">MRVDQIADQKESTESLGLSSFHERRRCLEDEHQWLLKQIKRKRTELKNFLDQMREIGMEIFRRVSPIQQQIQELDQEIHELFSEILTTRKLGKKSREDIVGVYHNLQMMGVISPKSEGLGEDDDEDFENFEDVFSDEQEFKTAEKKAQNNANYRDSLDEDNDLSSGEAKSKKSGEMRKTFLKLASLFHPDKASDPQTQIYNNEVMKEVNKAYEEGDIARLLEIEKQHHSQQEIDLDNASKSEIERMCLMREKDNELLRNQYENLKKELRMIRRKPEGEMVKEYRSCQKKGVDAMAALTRELEEQVKPIESIRDFVKDFRDKKITISEFLKGPGGSVKEEEILEMMLEELLGVRIN</sequence>
<evidence type="ECO:0000256" key="1">
    <source>
        <dbReference type="SAM" id="Coils"/>
    </source>
</evidence>
<dbReference type="Proteomes" id="UP000001203">
    <property type="component" value="Chromosome linear"/>
</dbReference>
<dbReference type="RefSeq" id="WP_009547939.1">
    <property type="nucleotide sequence ID" value="NC_010547.1"/>
</dbReference>
<evidence type="ECO:0008006" key="5">
    <source>
        <dbReference type="Google" id="ProtNLM"/>
    </source>
</evidence>
<dbReference type="KEGG" id="cyt:cce_4776"/>
<reference evidence="3 4" key="1">
    <citation type="journal article" date="2008" name="Proc. Natl. Acad. Sci. U.S.A.">
        <title>The genome of Cyanothece 51142, a unicellular diazotrophic cyanobacterium important in the marine nitrogen cycle.</title>
        <authorList>
            <person name="Welsh E.A."/>
            <person name="Liberton M."/>
            <person name="Stoeckel J."/>
            <person name="Loh T."/>
            <person name="Elvitigala T."/>
            <person name="Wang C."/>
            <person name="Wollam A."/>
            <person name="Fulton R.S."/>
            <person name="Clifton S.W."/>
            <person name="Jacobs J.M."/>
            <person name="Aurora R."/>
            <person name="Ghosh B.K."/>
            <person name="Sherman L.A."/>
            <person name="Smith R.D."/>
            <person name="Wilson R.K."/>
            <person name="Pakrasi H.B."/>
        </authorList>
    </citation>
    <scope>NUCLEOTIDE SEQUENCE [LARGE SCALE GENOMIC DNA]</scope>
    <source>
        <strain evidence="4">ATCC 51142 / BH68</strain>
    </source>
</reference>
<dbReference type="Gene3D" id="1.10.287.110">
    <property type="entry name" value="DnaJ domain"/>
    <property type="match status" value="1"/>
</dbReference>
<gene>
    <name evidence="3" type="ordered locus">cce_4776</name>
</gene>
<accession>B1X1W3</accession>
<dbReference type="OrthoDB" id="508466at2"/>
<dbReference type="CDD" id="cd06257">
    <property type="entry name" value="DnaJ"/>
    <property type="match status" value="1"/>
</dbReference>